<feature type="compositionally biased region" description="Basic and acidic residues" evidence="7">
    <location>
        <begin position="167"/>
        <end position="178"/>
    </location>
</feature>
<sequence length="510" mass="56465">MSSLKNILNPERKRSVKLVVIPPEQGPSTWEAPIAHPSPGSSSEDDPGDYNPLLHIPHPDCPDSLACLPDTDGRPQHTLPVILRCAILGSPRKRLTIREIYAAMEEKYAYYRTAGPTWKQSVRHHLSLNRLFERQPRPATDPGFGSYWTVNLLAPPGTKRPRKRGRPNKDAKAKKDDPPPEEGPSSTKPRRGRPRKDDSPVPGAHSTHPNLPLVEPLPVGPSIGPPIEPLGQGDDDADVNMLAYEDELVDELESNSSEQEDECESEEKLLHPFERRHSLSGGLTPYDSSAGFHFPPPQTSSDFSAHQISSQSIPSPQLASPHRIASPHQIPTPPQPIASPQRITTPHQLATSHHVSSHQTASPHRTATPHLVASPYHTSPAQPGTSRLIASPPRISSQMSPSHTARPFTPDSAHSEEIIERLQMEMLEMRRKLVIAENTCAKYSDQILEVQAHLEASKATVEKLEEKLREETNKRIQAEMVAEDAVRARRAPEEALKPARFHLEVPRAAR</sequence>
<keyword evidence="10" id="KW-1185">Reference proteome</keyword>
<comment type="caution">
    <text evidence="9">The sequence shown here is derived from an EMBL/GenBank/DDBJ whole genome shotgun (WGS) entry which is preliminary data.</text>
</comment>
<keyword evidence="2 5" id="KW-0238">DNA-binding</keyword>
<feature type="region of interest" description="Disordered" evidence="7">
    <location>
        <begin position="22"/>
        <end position="50"/>
    </location>
</feature>
<comment type="subcellular location">
    <subcellularLocation>
        <location evidence="5">Nucleus</location>
    </subcellularLocation>
</comment>
<dbReference type="CDD" id="cd00059">
    <property type="entry name" value="FH_FOX"/>
    <property type="match status" value="1"/>
</dbReference>
<dbReference type="PRINTS" id="PR00053">
    <property type="entry name" value="FORKHEAD"/>
</dbReference>
<evidence type="ECO:0000313" key="10">
    <source>
        <dbReference type="Proteomes" id="UP000620124"/>
    </source>
</evidence>
<dbReference type="InterPro" id="IPR001766">
    <property type="entry name" value="Fork_head_dom"/>
</dbReference>
<evidence type="ECO:0000256" key="2">
    <source>
        <dbReference type="ARBA" id="ARBA00023125"/>
    </source>
</evidence>
<feature type="compositionally biased region" description="Polar residues" evidence="7">
    <location>
        <begin position="341"/>
        <end position="365"/>
    </location>
</feature>
<reference evidence="9" key="1">
    <citation type="submission" date="2020-05" db="EMBL/GenBank/DDBJ databases">
        <title>Mycena genomes resolve the evolution of fungal bioluminescence.</title>
        <authorList>
            <person name="Tsai I.J."/>
        </authorList>
    </citation>
    <scope>NUCLEOTIDE SEQUENCE</scope>
    <source>
        <strain evidence="9">CCC161011</strain>
    </source>
</reference>
<dbReference type="GO" id="GO:0000981">
    <property type="term" value="F:DNA-binding transcription factor activity, RNA polymerase II-specific"/>
    <property type="evidence" value="ECO:0007669"/>
    <property type="project" value="TreeGrafter"/>
</dbReference>
<dbReference type="PROSITE" id="PS50039">
    <property type="entry name" value="FORK_HEAD_3"/>
    <property type="match status" value="1"/>
</dbReference>
<feature type="region of interest" description="Disordered" evidence="7">
    <location>
        <begin position="134"/>
        <end position="414"/>
    </location>
</feature>
<dbReference type="OrthoDB" id="5954824at2759"/>
<feature type="DNA-binding region" description="Fork-head" evidence="5">
    <location>
        <begin position="74"/>
        <end position="164"/>
    </location>
</feature>
<feature type="compositionally biased region" description="Basic and acidic residues" evidence="7">
    <location>
        <begin position="266"/>
        <end position="277"/>
    </location>
</feature>
<dbReference type="InterPro" id="IPR045912">
    <property type="entry name" value="FOXJ2/3-like"/>
</dbReference>
<dbReference type="GO" id="GO:0000978">
    <property type="term" value="F:RNA polymerase II cis-regulatory region sequence-specific DNA binding"/>
    <property type="evidence" value="ECO:0007669"/>
    <property type="project" value="TreeGrafter"/>
</dbReference>
<dbReference type="SUPFAM" id="SSF46785">
    <property type="entry name" value="Winged helix' DNA-binding domain"/>
    <property type="match status" value="1"/>
</dbReference>
<feature type="domain" description="Fork-head" evidence="8">
    <location>
        <begin position="74"/>
        <end position="164"/>
    </location>
</feature>
<proteinExistence type="predicted"/>
<keyword evidence="3" id="KW-0804">Transcription</keyword>
<dbReference type="EMBL" id="JACAZI010000012">
    <property type="protein sequence ID" value="KAF7347598.1"/>
    <property type="molecule type" value="Genomic_DNA"/>
</dbReference>
<feature type="coiled-coil region" evidence="6">
    <location>
        <begin position="419"/>
        <end position="481"/>
    </location>
</feature>
<dbReference type="InterPro" id="IPR036390">
    <property type="entry name" value="WH_DNA-bd_sf"/>
</dbReference>
<dbReference type="PANTHER" id="PTHR46078:SF2">
    <property type="entry name" value="FORK-HEAD DOMAIN-CONTAINING PROTEIN"/>
    <property type="match status" value="1"/>
</dbReference>
<dbReference type="PANTHER" id="PTHR46078">
    <property type="entry name" value="FORKHEAD BOX PROTEIN J2 FAMILY MEMBER"/>
    <property type="match status" value="1"/>
</dbReference>
<feature type="compositionally biased region" description="Polar residues" evidence="7">
    <location>
        <begin position="376"/>
        <end position="385"/>
    </location>
</feature>
<feature type="compositionally biased region" description="Low complexity" evidence="7">
    <location>
        <begin position="304"/>
        <end position="321"/>
    </location>
</feature>
<accession>A0A8H6XT35</accession>
<dbReference type="InterPro" id="IPR036388">
    <property type="entry name" value="WH-like_DNA-bd_sf"/>
</dbReference>
<dbReference type="Pfam" id="PF00250">
    <property type="entry name" value="Forkhead"/>
    <property type="match status" value="1"/>
</dbReference>
<name>A0A8H6XT35_9AGAR</name>
<evidence type="ECO:0000313" key="9">
    <source>
        <dbReference type="EMBL" id="KAF7347598.1"/>
    </source>
</evidence>
<keyword evidence="1" id="KW-0805">Transcription regulation</keyword>
<dbReference type="Gene3D" id="1.10.10.10">
    <property type="entry name" value="Winged helix-like DNA-binding domain superfamily/Winged helix DNA-binding domain"/>
    <property type="match status" value="1"/>
</dbReference>
<dbReference type="GO" id="GO:0005634">
    <property type="term" value="C:nucleus"/>
    <property type="evidence" value="ECO:0007669"/>
    <property type="project" value="UniProtKB-SubCell"/>
</dbReference>
<evidence type="ECO:0000256" key="4">
    <source>
        <dbReference type="ARBA" id="ARBA00023242"/>
    </source>
</evidence>
<protein>
    <submittedName>
        <fullName evidence="9">U3 small nucleolar RNA-associated protein</fullName>
    </submittedName>
</protein>
<keyword evidence="6" id="KW-0175">Coiled coil</keyword>
<evidence type="ECO:0000256" key="5">
    <source>
        <dbReference type="PROSITE-ProRule" id="PRU00089"/>
    </source>
</evidence>
<keyword evidence="4 5" id="KW-0539">Nucleus</keyword>
<evidence type="ECO:0000259" key="8">
    <source>
        <dbReference type="PROSITE" id="PS50039"/>
    </source>
</evidence>
<dbReference type="AlphaFoldDB" id="A0A8H6XT35"/>
<dbReference type="Proteomes" id="UP000620124">
    <property type="component" value="Unassembled WGS sequence"/>
</dbReference>
<feature type="compositionally biased region" description="Polar residues" evidence="7">
    <location>
        <begin position="394"/>
        <end position="403"/>
    </location>
</feature>
<evidence type="ECO:0000256" key="1">
    <source>
        <dbReference type="ARBA" id="ARBA00023015"/>
    </source>
</evidence>
<evidence type="ECO:0000256" key="7">
    <source>
        <dbReference type="SAM" id="MobiDB-lite"/>
    </source>
</evidence>
<evidence type="ECO:0000256" key="6">
    <source>
        <dbReference type="SAM" id="Coils"/>
    </source>
</evidence>
<organism evidence="9 10">
    <name type="scientific">Mycena venus</name>
    <dbReference type="NCBI Taxonomy" id="2733690"/>
    <lineage>
        <taxon>Eukaryota</taxon>
        <taxon>Fungi</taxon>
        <taxon>Dikarya</taxon>
        <taxon>Basidiomycota</taxon>
        <taxon>Agaricomycotina</taxon>
        <taxon>Agaricomycetes</taxon>
        <taxon>Agaricomycetidae</taxon>
        <taxon>Agaricales</taxon>
        <taxon>Marasmiineae</taxon>
        <taxon>Mycenaceae</taxon>
        <taxon>Mycena</taxon>
    </lineage>
</organism>
<gene>
    <name evidence="9" type="ORF">MVEN_01516700</name>
</gene>
<evidence type="ECO:0000256" key="3">
    <source>
        <dbReference type="ARBA" id="ARBA00023163"/>
    </source>
</evidence>
<feature type="compositionally biased region" description="Acidic residues" evidence="7">
    <location>
        <begin position="233"/>
        <end position="265"/>
    </location>
</feature>
<dbReference type="SMART" id="SM00339">
    <property type="entry name" value="FH"/>
    <property type="match status" value="1"/>
</dbReference>